<evidence type="ECO:0000259" key="6">
    <source>
        <dbReference type="PROSITE" id="PS50021"/>
    </source>
</evidence>
<organism evidence="8">
    <name type="scientific">Oppiella nova</name>
    <dbReference type="NCBI Taxonomy" id="334625"/>
    <lineage>
        <taxon>Eukaryota</taxon>
        <taxon>Metazoa</taxon>
        <taxon>Ecdysozoa</taxon>
        <taxon>Arthropoda</taxon>
        <taxon>Chelicerata</taxon>
        <taxon>Arachnida</taxon>
        <taxon>Acari</taxon>
        <taxon>Acariformes</taxon>
        <taxon>Sarcoptiformes</taxon>
        <taxon>Oribatida</taxon>
        <taxon>Brachypylina</taxon>
        <taxon>Oppioidea</taxon>
        <taxon>Oppiidae</taxon>
        <taxon>Oppiella</taxon>
    </lineage>
</organism>
<evidence type="ECO:0000256" key="1">
    <source>
        <dbReference type="ARBA" id="ARBA00004245"/>
    </source>
</evidence>
<dbReference type="InterPro" id="IPR036534">
    <property type="entry name" value="GAR_dom_sf"/>
</dbReference>
<dbReference type="Gene3D" id="3.30.920.20">
    <property type="entry name" value="Gas2-like domain"/>
    <property type="match status" value="1"/>
</dbReference>
<dbReference type="Pfam" id="PF00307">
    <property type="entry name" value="CH"/>
    <property type="match status" value="1"/>
</dbReference>
<evidence type="ECO:0000256" key="5">
    <source>
        <dbReference type="SAM" id="MobiDB-lite"/>
    </source>
</evidence>
<dbReference type="GO" id="GO:0051764">
    <property type="term" value="P:actin crosslink formation"/>
    <property type="evidence" value="ECO:0007669"/>
    <property type="project" value="TreeGrafter"/>
</dbReference>
<dbReference type="PROSITE" id="PS50021">
    <property type="entry name" value="CH"/>
    <property type="match status" value="1"/>
</dbReference>
<dbReference type="PANTHER" id="PTHR46756:SF18">
    <property type="entry name" value="GAS2-LIKE PROTEIN PICKLED EGGS"/>
    <property type="match status" value="1"/>
</dbReference>
<dbReference type="EMBL" id="OC917244">
    <property type="protein sequence ID" value="CAD7646557.1"/>
    <property type="molecule type" value="Genomic_DNA"/>
</dbReference>
<dbReference type="SUPFAM" id="SSF47576">
    <property type="entry name" value="Calponin-homology domain, CH-domain"/>
    <property type="match status" value="1"/>
</dbReference>
<dbReference type="AlphaFoldDB" id="A0A7R9LRH9"/>
<dbReference type="Pfam" id="PF02187">
    <property type="entry name" value="GAS2"/>
    <property type="match status" value="1"/>
</dbReference>
<name>A0A7R9LRH9_9ACAR</name>
<dbReference type="SMART" id="SM00033">
    <property type="entry name" value="CH"/>
    <property type="match status" value="1"/>
</dbReference>
<dbReference type="GO" id="GO:0008017">
    <property type="term" value="F:microtubule binding"/>
    <property type="evidence" value="ECO:0007669"/>
    <property type="project" value="InterPro"/>
</dbReference>
<sequence length="429" mass="48641">MPIAKSDAKWLASCETFTPLAAIEVIFIELNAGAGAVDRAQTPHIRRCSHSSSRQSIGLSTKETSLSKTALHFISKSYCQLIFEAFVPSISHPFPIPSPFTSTQCFESPKKSSYSNCAQVVHHNDFPVMLLEPRPFRPFKTSEEYLYAMKEDLAEWLNTLYELDISADNFMSQLETGVVLCRHANQVLKRAREYEASGRQSLNIAIPAKDVVFRLSVKPGTFPARDNVSNFITWCRLLQIHECLLFETDDLVMRKNEKSFILCLLEVARRGSKIGILAPTLIQFEEEIDRELAEESDGDSDNESDDNQTRPQIITNDLKSLHERVVELLSRCSCPTQYNLEYISDGKYRIGDTKVLIFVRILRSHVMVRVGGGWDTLEHYLEKHDPCRCGKAGRRSRASLEPIVSPTRHFRVLRDPNAGGQRVSLFRVV</sequence>
<accession>A0A7R9LRH9</accession>
<dbReference type="GO" id="GO:0001725">
    <property type="term" value="C:stress fiber"/>
    <property type="evidence" value="ECO:0007669"/>
    <property type="project" value="TreeGrafter"/>
</dbReference>
<feature type="domain" description="Calponin-homology (CH)" evidence="6">
    <location>
        <begin position="147"/>
        <end position="272"/>
    </location>
</feature>
<comment type="subcellular location">
    <subcellularLocation>
        <location evidence="1">Cytoplasm</location>
        <location evidence="1">Cytoskeleton</location>
    </subcellularLocation>
</comment>
<dbReference type="InterPro" id="IPR001715">
    <property type="entry name" value="CH_dom"/>
</dbReference>
<evidence type="ECO:0000256" key="4">
    <source>
        <dbReference type="ARBA" id="ARBA00038441"/>
    </source>
</evidence>
<proteinExistence type="inferred from homology"/>
<dbReference type="SMART" id="SM00243">
    <property type="entry name" value="GAS2"/>
    <property type="match status" value="1"/>
</dbReference>
<dbReference type="GO" id="GO:1904825">
    <property type="term" value="P:protein localization to microtubule plus-end"/>
    <property type="evidence" value="ECO:0007669"/>
    <property type="project" value="TreeGrafter"/>
</dbReference>
<reference evidence="8" key="1">
    <citation type="submission" date="2020-11" db="EMBL/GenBank/DDBJ databases">
        <authorList>
            <person name="Tran Van P."/>
        </authorList>
    </citation>
    <scope>NUCLEOTIDE SEQUENCE</scope>
</reference>
<dbReference type="EMBL" id="CAJPVJ010002419">
    <property type="protein sequence ID" value="CAG2166262.1"/>
    <property type="molecule type" value="Genomic_DNA"/>
</dbReference>
<keyword evidence="2" id="KW-0963">Cytoplasm</keyword>
<evidence type="ECO:0000256" key="2">
    <source>
        <dbReference type="ARBA" id="ARBA00022490"/>
    </source>
</evidence>
<dbReference type="PANTHER" id="PTHR46756">
    <property type="entry name" value="TRANSGELIN"/>
    <property type="match status" value="1"/>
</dbReference>
<dbReference type="CDD" id="cd21268">
    <property type="entry name" value="CH_GAS2L1_2"/>
    <property type="match status" value="1"/>
</dbReference>
<feature type="domain" description="GAR" evidence="7">
    <location>
        <begin position="316"/>
        <end position="388"/>
    </location>
</feature>
<dbReference type="Gene3D" id="1.10.418.10">
    <property type="entry name" value="Calponin-like domain"/>
    <property type="match status" value="1"/>
</dbReference>
<dbReference type="GO" id="GO:0031110">
    <property type="term" value="P:regulation of microtubule polymerization or depolymerization"/>
    <property type="evidence" value="ECO:0007669"/>
    <property type="project" value="TreeGrafter"/>
</dbReference>
<dbReference type="GO" id="GO:0051015">
    <property type="term" value="F:actin filament binding"/>
    <property type="evidence" value="ECO:0007669"/>
    <property type="project" value="TreeGrafter"/>
</dbReference>
<dbReference type="GO" id="GO:0005884">
    <property type="term" value="C:actin filament"/>
    <property type="evidence" value="ECO:0007669"/>
    <property type="project" value="TreeGrafter"/>
</dbReference>
<dbReference type="GO" id="GO:0001578">
    <property type="term" value="P:microtubule bundle formation"/>
    <property type="evidence" value="ECO:0007669"/>
    <property type="project" value="TreeGrafter"/>
</dbReference>
<dbReference type="GO" id="GO:0005737">
    <property type="term" value="C:cytoplasm"/>
    <property type="evidence" value="ECO:0007669"/>
    <property type="project" value="TreeGrafter"/>
</dbReference>
<dbReference type="Proteomes" id="UP000728032">
    <property type="component" value="Unassembled WGS sequence"/>
</dbReference>
<keyword evidence="9" id="KW-1185">Reference proteome</keyword>
<gene>
    <name evidence="8" type="ORF">ONB1V03_LOCUS5789</name>
</gene>
<dbReference type="OrthoDB" id="206130at2759"/>
<protein>
    <recommendedName>
        <fullName evidence="10">GAS2-like protein 1</fullName>
    </recommendedName>
</protein>
<evidence type="ECO:0000313" key="8">
    <source>
        <dbReference type="EMBL" id="CAD7646557.1"/>
    </source>
</evidence>
<dbReference type="InterPro" id="IPR003108">
    <property type="entry name" value="GAR_dom"/>
</dbReference>
<dbReference type="PROSITE" id="PS51460">
    <property type="entry name" value="GAR"/>
    <property type="match status" value="1"/>
</dbReference>
<feature type="compositionally biased region" description="Acidic residues" evidence="5">
    <location>
        <begin position="293"/>
        <end position="306"/>
    </location>
</feature>
<keyword evidence="3" id="KW-0206">Cytoskeleton</keyword>
<comment type="similarity">
    <text evidence="4">Belongs to the GAS2 family.</text>
</comment>
<evidence type="ECO:0000259" key="7">
    <source>
        <dbReference type="PROSITE" id="PS51460"/>
    </source>
</evidence>
<dbReference type="GO" id="GO:0035371">
    <property type="term" value="C:microtubule plus-end"/>
    <property type="evidence" value="ECO:0007669"/>
    <property type="project" value="TreeGrafter"/>
</dbReference>
<dbReference type="SUPFAM" id="SSF143575">
    <property type="entry name" value="GAS2 domain-like"/>
    <property type="match status" value="1"/>
</dbReference>
<evidence type="ECO:0000313" key="9">
    <source>
        <dbReference type="Proteomes" id="UP000728032"/>
    </source>
</evidence>
<dbReference type="GO" id="GO:0008093">
    <property type="term" value="F:cytoskeletal anchor activity"/>
    <property type="evidence" value="ECO:0007669"/>
    <property type="project" value="TreeGrafter"/>
</dbReference>
<evidence type="ECO:0008006" key="10">
    <source>
        <dbReference type="Google" id="ProtNLM"/>
    </source>
</evidence>
<evidence type="ECO:0000256" key="3">
    <source>
        <dbReference type="ARBA" id="ARBA00023212"/>
    </source>
</evidence>
<feature type="region of interest" description="Disordered" evidence="5">
    <location>
        <begin position="293"/>
        <end position="312"/>
    </location>
</feature>
<dbReference type="InterPro" id="IPR036872">
    <property type="entry name" value="CH_dom_sf"/>
</dbReference>